<name>A0A7T8QV80_CALRO</name>
<dbReference type="AlphaFoldDB" id="A0A7T8QV80"/>
<evidence type="ECO:0000313" key="2">
    <source>
        <dbReference type="EMBL" id="QQP56283.1"/>
    </source>
</evidence>
<protein>
    <submittedName>
        <fullName evidence="2">Snap-25 synaptosome-associated protein component of snare complex</fullName>
    </submittedName>
</protein>
<keyword evidence="3" id="KW-1185">Reference proteome</keyword>
<reference evidence="3" key="1">
    <citation type="submission" date="2021-01" db="EMBL/GenBank/DDBJ databases">
        <title>Caligus Genome Assembly.</title>
        <authorList>
            <person name="Gallardo-Escarate C."/>
        </authorList>
    </citation>
    <scope>NUCLEOTIDE SEQUENCE [LARGE SCALE GENOMIC DNA]</scope>
</reference>
<feature type="domain" description="T-SNARE coiled-coil homology" evidence="1">
    <location>
        <begin position="1"/>
        <end position="48"/>
    </location>
</feature>
<dbReference type="PROSITE" id="PS50192">
    <property type="entry name" value="T_SNARE"/>
    <property type="match status" value="1"/>
</dbReference>
<proteinExistence type="predicted"/>
<dbReference type="Proteomes" id="UP000595437">
    <property type="component" value="Chromosome 1"/>
</dbReference>
<organism evidence="2 3">
    <name type="scientific">Caligus rogercresseyi</name>
    <name type="common">Sea louse</name>
    <dbReference type="NCBI Taxonomy" id="217165"/>
    <lineage>
        <taxon>Eukaryota</taxon>
        <taxon>Metazoa</taxon>
        <taxon>Ecdysozoa</taxon>
        <taxon>Arthropoda</taxon>
        <taxon>Crustacea</taxon>
        <taxon>Multicrustacea</taxon>
        <taxon>Hexanauplia</taxon>
        <taxon>Copepoda</taxon>
        <taxon>Siphonostomatoida</taxon>
        <taxon>Caligidae</taxon>
        <taxon>Caligus</taxon>
    </lineage>
</organism>
<dbReference type="SUPFAM" id="SSF58038">
    <property type="entry name" value="SNARE fusion complex"/>
    <property type="match status" value="1"/>
</dbReference>
<evidence type="ECO:0000313" key="3">
    <source>
        <dbReference type="Proteomes" id="UP000595437"/>
    </source>
</evidence>
<dbReference type="OrthoDB" id="18679at2759"/>
<dbReference type="Gene3D" id="1.20.5.110">
    <property type="match status" value="1"/>
</dbReference>
<gene>
    <name evidence="2" type="ORF">FKW44_000897</name>
</gene>
<evidence type="ECO:0000259" key="1">
    <source>
        <dbReference type="PROSITE" id="PS50192"/>
    </source>
</evidence>
<accession>A0A7T8QV80</accession>
<sequence>MGLSRLKVLAHGLNKEMDEHNGILDRIDDGVGKNAWRIEKQNKDMSKLLKK</sequence>
<dbReference type="InterPro" id="IPR000727">
    <property type="entry name" value="T_SNARE_dom"/>
</dbReference>
<dbReference type="EMBL" id="CP045890">
    <property type="protein sequence ID" value="QQP56283.1"/>
    <property type="molecule type" value="Genomic_DNA"/>
</dbReference>